<feature type="active site" evidence="1">
    <location>
        <position position="194"/>
    </location>
</feature>
<proteinExistence type="predicted"/>
<dbReference type="GeneID" id="10499682"/>
<dbReference type="AlphaFoldDB" id="F0ZEY6"/>
<keyword evidence="2" id="KW-0067">ATP-binding</keyword>
<dbReference type="PANTHER" id="PTHR13504">
    <property type="entry name" value="FIDO DOMAIN-CONTAINING PROTEIN DDB_G0283145"/>
    <property type="match status" value="1"/>
</dbReference>
<dbReference type="VEuPathDB" id="AmoebaDB:DICPUDRAFT_149905"/>
<dbReference type="EMBL" id="GL870998">
    <property type="protein sequence ID" value="EGC37511.1"/>
    <property type="molecule type" value="Genomic_DNA"/>
</dbReference>
<evidence type="ECO:0000256" key="1">
    <source>
        <dbReference type="PIRSR" id="PIRSR640198-1"/>
    </source>
</evidence>
<name>F0ZEY6_DICPU</name>
<dbReference type="FunCoup" id="F0ZEY6">
    <property type="interactions" value="937"/>
</dbReference>
<protein>
    <recommendedName>
        <fullName evidence="4">Fido domain-containing protein</fullName>
    </recommendedName>
</protein>
<dbReference type="InParanoid" id="F0ZEY6"/>
<feature type="binding site" evidence="2">
    <location>
        <begin position="198"/>
        <end position="205"/>
    </location>
    <ligand>
        <name>ATP</name>
        <dbReference type="ChEBI" id="CHEBI:30616"/>
    </ligand>
</feature>
<dbReference type="InterPro" id="IPR036597">
    <property type="entry name" value="Fido-like_dom_sf"/>
</dbReference>
<dbReference type="Pfam" id="PF02661">
    <property type="entry name" value="Fic"/>
    <property type="match status" value="1"/>
</dbReference>
<evidence type="ECO:0000256" key="3">
    <source>
        <dbReference type="PIRSR" id="PIRSR640198-3"/>
    </source>
</evidence>
<accession>F0ZEY6</accession>
<dbReference type="SUPFAM" id="SSF140931">
    <property type="entry name" value="Fic-like"/>
    <property type="match status" value="1"/>
</dbReference>
<evidence type="ECO:0000256" key="2">
    <source>
        <dbReference type="PIRSR" id="PIRSR640198-2"/>
    </source>
</evidence>
<feature type="site" description="Important for autoinhibition of adenylyltransferase activity" evidence="3">
    <location>
        <position position="59"/>
    </location>
</feature>
<dbReference type="PANTHER" id="PTHR13504:SF38">
    <property type="entry name" value="FIDO DOMAIN-CONTAINING PROTEIN"/>
    <property type="match status" value="1"/>
</dbReference>
<evidence type="ECO:0000259" key="4">
    <source>
        <dbReference type="PROSITE" id="PS51459"/>
    </source>
</evidence>
<feature type="domain" description="Fido" evidence="4">
    <location>
        <begin position="107"/>
        <end position="256"/>
    </location>
</feature>
<dbReference type="Gene3D" id="1.10.3290.10">
    <property type="entry name" value="Fido-like domain"/>
    <property type="match status" value="1"/>
</dbReference>
<evidence type="ECO:0000313" key="6">
    <source>
        <dbReference type="Proteomes" id="UP000001064"/>
    </source>
</evidence>
<keyword evidence="2" id="KW-0547">Nucleotide-binding</keyword>
<dbReference type="GO" id="GO:0005524">
    <property type="term" value="F:ATP binding"/>
    <property type="evidence" value="ECO:0007669"/>
    <property type="project" value="UniProtKB-KW"/>
</dbReference>
<dbReference type="InterPro" id="IPR003812">
    <property type="entry name" value="Fido"/>
</dbReference>
<organism evidence="5 6">
    <name type="scientific">Dictyostelium purpureum</name>
    <name type="common">Slime mold</name>
    <dbReference type="NCBI Taxonomy" id="5786"/>
    <lineage>
        <taxon>Eukaryota</taxon>
        <taxon>Amoebozoa</taxon>
        <taxon>Evosea</taxon>
        <taxon>Eumycetozoa</taxon>
        <taxon>Dictyostelia</taxon>
        <taxon>Dictyosteliales</taxon>
        <taxon>Dictyosteliaceae</taxon>
        <taxon>Dictyostelium</taxon>
    </lineage>
</organism>
<reference evidence="6" key="1">
    <citation type="journal article" date="2011" name="Genome Biol.">
        <title>Comparative genomics of the social amoebae Dictyostelium discoideum and Dictyostelium purpureum.</title>
        <authorList>
            <consortium name="US DOE Joint Genome Institute (JGI-PGF)"/>
            <person name="Sucgang R."/>
            <person name="Kuo A."/>
            <person name="Tian X."/>
            <person name="Salerno W."/>
            <person name="Parikh A."/>
            <person name="Feasley C.L."/>
            <person name="Dalin E."/>
            <person name="Tu H."/>
            <person name="Huang E."/>
            <person name="Barry K."/>
            <person name="Lindquist E."/>
            <person name="Shapiro H."/>
            <person name="Bruce D."/>
            <person name="Schmutz J."/>
            <person name="Salamov A."/>
            <person name="Fey P."/>
            <person name="Gaudet P."/>
            <person name="Anjard C."/>
            <person name="Babu M.M."/>
            <person name="Basu S."/>
            <person name="Bushmanova Y."/>
            <person name="van der Wel H."/>
            <person name="Katoh-Kurasawa M."/>
            <person name="Dinh C."/>
            <person name="Coutinho P.M."/>
            <person name="Saito T."/>
            <person name="Elias M."/>
            <person name="Schaap P."/>
            <person name="Kay R.R."/>
            <person name="Henrissat B."/>
            <person name="Eichinger L."/>
            <person name="Rivero F."/>
            <person name="Putnam N.H."/>
            <person name="West C.M."/>
            <person name="Loomis W.F."/>
            <person name="Chisholm R.L."/>
            <person name="Shaulsky G."/>
            <person name="Strassmann J.E."/>
            <person name="Queller D.C."/>
            <person name="Kuspa A."/>
            <person name="Grigoriev I.V."/>
        </authorList>
    </citation>
    <scope>NUCLEOTIDE SEQUENCE [LARGE SCALE GENOMIC DNA]</scope>
    <source>
        <strain evidence="6">QSDP1</strain>
    </source>
</reference>
<dbReference type="STRING" id="5786.F0ZEY6"/>
<dbReference type="eggNOG" id="KOG3824">
    <property type="taxonomic scope" value="Eukaryota"/>
</dbReference>
<sequence>MVVDGNIKLFDPSSPNDSLESINEKLNDNQTSFALGDLSNTTFWISAATLYVHKSNKIENINHTISETSKIIQDLTHEKKSDDKKKKEVVQHYKALCDVFKKRNEPLSVEMIKEWHAILMNGAMPNPGQFRQQEVITGNKLFIEYKSIPSLLETLVNKYNLFVQKEAREHINNRSKQTPYSLAAWISHAFLTIHPFLDGNGRISRLLENYVLFEFGFPFPIPAFDNKEDYLGALRQADRDFKNGRNTSQLAHLILNGSNKIYTMYLANNALKQELKNDVRASTEVKDIPYPSYDFYYNENSNMVKASYKSMETKYSTILLLENVVYYQRLK</sequence>
<dbReference type="InterPro" id="IPR040198">
    <property type="entry name" value="Fido_containing"/>
</dbReference>
<gene>
    <name evidence="5" type="ORF">DICPUDRAFT_149905</name>
</gene>
<dbReference type="PROSITE" id="PS51459">
    <property type="entry name" value="FIDO"/>
    <property type="match status" value="1"/>
</dbReference>
<keyword evidence="6" id="KW-1185">Reference proteome</keyword>
<dbReference type="KEGG" id="dpp:DICPUDRAFT_149905"/>
<dbReference type="OrthoDB" id="19545at2759"/>
<dbReference type="RefSeq" id="XP_003285985.1">
    <property type="nucleotide sequence ID" value="XM_003285937.1"/>
</dbReference>
<dbReference type="Proteomes" id="UP000001064">
    <property type="component" value="Unassembled WGS sequence"/>
</dbReference>
<evidence type="ECO:0000313" key="5">
    <source>
        <dbReference type="EMBL" id="EGC37511.1"/>
    </source>
</evidence>